<dbReference type="PANTHER" id="PTHR35530:SF1">
    <property type="entry name" value="2-HYDROXYMUCONATE TAUTOMERASE"/>
    <property type="match status" value="1"/>
</dbReference>
<organism evidence="4 5">
    <name type="scientific">Burkholderia cepacia</name>
    <name type="common">Pseudomonas cepacia</name>
    <dbReference type="NCBI Taxonomy" id="292"/>
    <lineage>
        <taxon>Bacteria</taxon>
        <taxon>Pseudomonadati</taxon>
        <taxon>Pseudomonadota</taxon>
        <taxon>Betaproteobacteria</taxon>
        <taxon>Burkholderiales</taxon>
        <taxon>Burkholderiaceae</taxon>
        <taxon>Burkholderia</taxon>
        <taxon>Burkholderia cepacia complex</taxon>
    </lineage>
</organism>
<dbReference type="AlphaFoldDB" id="A0A103Z9Q6"/>
<protein>
    <submittedName>
        <fullName evidence="4">4-oxalocrotonate tautomerase</fullName>
    </submittedName>
</protein>
<evidence type="ECO:0000256" key="2">
    <source>
        <dbReference type="ARBA" id="ARBA00023235"/>
    </source>
</evidence>
<reference evidence="4 5" key="1">
    <citation type="submission" date="2015-11" db="EMBL/GenBank/DDBJ databases">
        <title>Expanding the genomic diversity of Burkholderia species for the development of highly accurate diagnostics.</title>
        <authorList>
            <person name="Sahl J."/>
            <person name="Keim P."/>
            <person name="Wagner D."/>
        </authorList>
    </citation>
    <scope>NUCLEOTIDE SEQUENCE [LARGE SCALE GENOMIC DNA]</scope>
    <source>
        <strain evidence="4 5">MSMB1302</strain>
    </source>
</reference>
<accession>A0A103Z9Q6</accession>
<gene>
    <name evidence="4" type="ORF">WS90_25470</name>
</gene>
<dbReference type="PANTHER" id="PTHR35530">
    <property type="entry name" value="TAUTOMERASE-RELATED"/>
    <property type="match status" value="1"/>
</dbReference>
<dbReference type="RefSeq" id="WP_059731843.1">
    <property type="nucleotide sequence ID" value="NZ_LOYH01000089.1"/>
</dbReference>
<dbReference type="Proteomes" id="UP000069001">
    <property type="component" value="Unassembled WGS sequence"/>
</dbReference>
<dbReference type="InterPro" id="IPR014347">
    <property type="entry name" value="Tautomerase/MIF_sf"/>
</dbReference>
<evidence type="ECO:0000313" key="4">
    <source>
        <dbReference type="EMBL" id="KVK75987.1"/>
    </source>
</evidence>
<dbReference type="SUPFAM" id="SSF55331">
    <property type="entry name" value="Tautomerase/MIF"/>
    <property type="match status" value="1"/>
</dbReference>
<dbReference type="GO" id="GO:0016853">
    <property type="term" value="F:isomerase activity"/>
    <property type="evidence" value="ECO:0007669"/>
    <property type="project" value="UniProtKB-KW"/>
</dbReference>
<proteinExistence type="inferred from homology"/>
<dbReference type="Gene3D" id="3.30.429.10">
    <property type="entry name" value="Macrophage Migration Inhibitory Factor"/>
    <property type="match status" value="1"/>
</dbReference>
<keyword evidence="2" id="KW-0413">Isomerase</keyword>
<evidence type="ECO:0000313" key="5">
    <source>
        <dbReference type="Proteomes" id="UP000069001"/>
    </source>
</evidence>
<evidence type="ECO:0000256" key="1">
    <source>
        <dbReference type="ARBA" id="ARBA00006723"/>
    </source>
</evidence>
<comment type="caution">
    <text evidence="4">The sequence shown here is derived from an EMBL/GenBank/DDBJ whole genome shotgun (WGS) entry which is preliminary data.</text>
</comment>
<sequence length="65" mass="7033">MPVIHVEMLAGRSLEQKSELAEVLTRETSRIAKCPPEDIQIVFSEVPRTSWAVGGRLVADAADGA</sequence>
<feature type="domain" description="4-oxalocrotonate tautomerase-like" evidence="3">
    <location>
        <begin position="2"/>
        <end position="60"/>
    </location>
</feature>
<dbReference type="InterPro" id="IPR004370">
    <property type="entry name" value="4-OT-like_dom"/>
</dbReference>
<comment type="similarity">
    <text evidence="1">Belongs to the 4-oxalocrotonate tautomerase family.</text>
</comment>
<dbReference type="EMBL" id="LOYH01000089">
    <property type="protein sequence ID" value="KVK75987.1"/>
    <property type="molecule type" value="Genomic_DNA"/>
</dbReference>
<name>A0A103Z9Q6_BURCE</name>
<evidence type="ECO:0000259" key="3">
    <source>
        <dbReference type="Pfam" id="PF01361"/>
    </source>
</evidence>
<dbReference type="Pfam" id="PF01361">
    <property type="entry name" value="Tautomerase"/>
    <property type="match status" value="1"/>
</dbReference>